<accession>A0ABS8BS39</accession>
<keyword evidence="3 5" id="KW-1133">Transmembrane helix</keyword>
<evidence type="ECO:0000256" key="5">
    <source>
        <dbReference type="SAM" id="Phobius"/>
    </source>
</evidence>
<name>A0ABS8BS39_9RHOB</name>
<organism evidence="6 7">
    <name type="scientific">Loktanella gaetbuli</name>
    <dbReference type="NCBI Taxonomy" id="2881335"/>
    <lineage>
        <taxon>Bacteria</taxon>
        <taxon>Pseudomonadati</taxon>
        <taxon>Pseudomonadota</taxon>
        <taxon>Alphaproteobacteria</taxon>
        <taxon>Rhodobacterales</taxon>
        <taxon>Roseobacteraceae</taxon>
        <taxon>Loktanella</taxon>
    </lineage>
</organism>
<keyword evidence="7" id="KW-1185">Reference proteome</keyword>
<feature type="transmembrane region" description="Helical" evidence="5">
    <location>
        <begin position="102"/>
        <end position="122"/>
    </location>
</feature>
<reference evidence="6" key="1">
    <citation type="submission" date="2021-10" db="EMBL/GenBank/DDBJ databases">
        <title>Loktanella gaetbuli sp. nov., isolated from a tidal flat.</title>
        <authorList>
            <person name="Park S."/>
            <person name="Yoon J.-H."/>
        </authorList>
    </citation>
    <scope>NUCLEOTIDE SEQUENCE</scope>
    <source>
        <strain evidence="6">TSTF-M6</strain>
    </source>
</reference>
<dbReference type="Pfam" id="PF07681">
    <property type="entry name" value="DoxX"/>
    <property type="match status" value="1"/>
</dbReference>
<evidence type="ECO:0000313" key="7">
    <source>
        <dbReference type="Proteomes" id="UP001138961"/>
    </source>
</evidence>
<comment type="subcellular location">
    <subcellularLocation>
        <location evidence="1">Membrane</location>
        <topology evidence="1">Multi-pass membrane protein</topology>
    </subcellularLocation>
</comment>
<gene>
    <name evidence="6" type="ORF">LGQ03_03390</name>
</gene>
<feature type="transmembrane region" description="Helical" evidence="5">
    <location>
        <begin position="44"/>
        <end position="65"/>
    </location>
</feature>
<comment type="caution">
    <text evidence="6">The sequence shown here is derived from an EMBL/GenBank/DDBJ whole genome shotgun (WGS) entry which is preliminary data.</text>
</comment>
<dbReference type="Proteomes" id="UP001138961">
    <property type="component" value="Unassembled WGS sequence"/>
</dbReference>
<keyword evidence="4 5" id="KW-0472">Membrane</keyword>
<dbReference type="RefSeq" id="WP_226747229.1">
    <property type="nucleotide sequence ID" value="NZ_JAJATZ010000001.1"/>
</dbReference>
<keyword evidence="2 5" id="KW-0812">Transmembrane</keyword>
<evidence type="ECO:0000256" key="3">
    <source>
        <dbReference type="ARBA" id="ARBA00022989"/>
    </source>
</evidence>
<dbReference type="InterPro" id="IPR032808">
    <property type="entry name" value="DoxX"/>
</dbReference>
<dbReference type="EMBL" id="JAJATZ010000001">
    <property type="protein sequence ID" value="MCB5198276.1"/>
    <property type="molecule type" value="Genomic_DNA"/>
</dbReference>
<evidence type="ECO:0000256" key="4">
    <source>
        <dbReference type="ARBA" id="ARBA00023136"/>
    </source>
</evidence>
<evidence type="ECO:0000256" key="2">
    <source>
        <dbReference type="ARBA" id="ARBA00022692"/>
    </source>
</evidence>
<protein>
    <submittedName>
        <fullName evidence="6">DoxX protein</fullName>
    </submittedName>
</protein>
<evidence type="ECO:0000313" key="6">
    <source>
        <dbReference type="EMBL" id="MCB5198276.1"/>
    </source>
</evidence>
<proteinExistence type="predicted"/>
<sequence length="129" mass="13530">MTNAALFIARFLIGFLMIGGAVNKGLGPDGAGELLVAAGLPFWLVWPALAYNLLAGGALWVGIAVRPVAVTAAIYCAVTSFFHLQVFIAQDDPWQLTIFVKNWAIAGGCLALAVAGSGAWAWKPDHPHA</sequence>
<feature type="transmembrane region" description="Helical" evidence="5">
    <location>
        <begin position="72"/>
        <end position="90"/>
    </location>
</feature>
<evidence type="ECO:0000256" key="1">
    <source>
        <dbReference type="ARBA" id="ARBA00004141"/>
    </source>
</evidence>